<accession>A0ACD5YNK4</accession>
<name>A0ACD5YNK4_AVESA</name>
<keyword evidence="2" id="KW-1185">Reference proteome</keyword>
<proteinExistence type="predicted"/>
<dbReference type="EnsemblPlants" id="AVESA.00010b.r2.5DG1005920.2">
    <property type="protein sequence ID" value="AVESA.00010b.r2.5DG1005920.2.CDS"/>
    <property type="gene ID" value="AVESA.00010b.r2.5DG1005920"/>
</dbReference>
<reference evidence="1" key="1">
    <citation type="submission" date="2021-05" db="EMBL/GenBank/DDBJ databases">
        <authorList>
            <person name="Scholz U."/>
            <person name="Mascher M."/>
            <person name="Fiebig A."/>
        </authorList>
    </citation>
    <scope>NUCLEOTIDE SEQUENCE [LARGE SCALE GENOMIC DNA]</scope>
</reference>
<protein>
    <submittedName>
        <fullName evidence="1">Uncharacterized protein</fullName>
    </submittedName>
</protein>
<organism evidence="1 2">
    <name type="scientific">Avena sativa</name>
    <name type="common">Oat</name>
    <dbReference type="NCBI Taxonomy" id="4498"/>
    <lineage>
        <taxon>Eukaryota</taxon>
        <taxon>Viridiplantae</taxon>
        <taxon>Streptophyta</taxon>
        <taxon>Embryophyta</taxon>
        <taxon>Tracheophyta</taxon>
        <taxon>Spermatophyta</taxon>
        <taxon>Magnoliopsida</taxon>
        <taxon>Liliopsida</taxon>
        <taxon>Poales</taxon>
        <taxon>Poaceae</taxon>
        <taxon>BOP clade</taxon>
        <taxon>Pooideae</taxon>
        <taxon>Poodae</taxon>
        <taxon>Poeae</taxon>
        <taxon>Poeae Chloroplast Group 1 (Aveneae type)</taxon>
        <taxon>Aveninae</taxon>
        <taxon>Avena</taxon>
    </lineage>
</organism>
<reference evidence="1" key="2">
    <citation type="submission" date="2025-09" db="UniProtKB">
        <authorList>
            <consortium name="EnsemblPlants"/>
        </authorList>
    </citation>
    <scope>IDENTIFICATION</scope>
</reference>
<dbReference type="Proteomes" id="UP001732700">
    <property type="component" value="Chromosome 5D"/>
</dbReference>
<evidence type="ECO:0000313" key="2">
    <source>
        <dbReference type="Proteomes" id="UP001732700"/>
    </source>
</evidence>
<sequence length="656" mass="75300">MDHRSRILPWDLECMLCDETAEPRALPLSLLEDITNGFSDEQQIGKGEFTVVYKGNLENSIVSVKKLSNTYMYEKEFQREVECLMMVKHKNIIRFLGYCADTQGNMAKYNGKFVMADVQQRLLCFEYHPKGSLYQYIIDNPCGHQWSDRYQIIRGICQGLHYLHQKNIIHLDLNPTNILLDHNLVPKITDFGKSRYFVEIQDHDMIKITGTPGYLAPESYNRIGVTYQHSYQLDIYSLGVIIIEILTGEMGYHDVDEVVESWSSMFDTSESEAQQEQVPVCAEIGLECTNFNPGKRPDTQHIISRLDETESTARYIETGMTTSEQSGSKTFLSLQYLKYITKNFCDERILGKGGFGVVYKGLLHNGEMVAVKKILQAIPTSQTQFENEINLLIKLKHHNIVRLIGYCYETQHLHTPYEGKSVFAWNTQSLLCLECLPNGGLDKYISDASTGLNWHTRYKVIEGISYGLQYLHGHSNEPIIHLDLKPANILLDGKMLPKITDFGISRLFDQNQSICTASTRGTLGYMPPEFLRGIITPMWDIFSLGVIIMEIITGHRDYPRDIRKSAKGFIELELQKWRNKLQKEPGYTMVETDCQQIERCIQIGLICVNDERTKRPTMKKIINMLQGSESMDWYITNEVMLKAAVGFSHCFILKKN</sequence>
<evidence type="ECO:0000313" key="1">
    <source>
        <dbReference type="EnsemblPlants" id="AVESA.00010b.r2.5DG1005920.2.CDS"/>
    </source>
</evidence>